<feature type="region of interest" description="Disordered" evidence="1">
    <location>
        <begin position="228"/>
        <end position="417"/>
    </location>
</feature>
<feature type="compositionally biased region" description="Basic and acidic residues" evidence="1">
    <location>
        <begin position="355"/>
        <end position="378"/>
    </location>
</feature>
<accession>A0A7D5QI40</accession>
<dbReference type="PANTHER" id="PTHR31876:SF26">
    <property type="entry name" value="PROTEIN LIKE COV 2"/>
    <property type="match status" value="1"/>
</dbReference>
<evidence type="ECO:0000256" key="2">
    <source>
        <dbReference type="SAM" id="Phobius"/>
    </source>
</evidence>
<reference evidence="3 4" key="1">
    <citation type="submission" date="2020-06" db="EMBL/GenBank/DDBJ databases">
        <title>NJ-3-1, isolated from saline soil.</title>
        <authorList>
            <person name="Cui H.L."/>
            <person name="Shi X."/>
        </authorList>
    </citation>
    <scope>NUCLEOTIDE SEQUENCE [LARGE SCALE GENOMIC DNA]</scope>
    <source>
        <strain evidence="3 4">NJ-3-1</strain>
    </source>
</reference>
<keyword evidence="2" id="KW-0812">Transmembrane</keyword>
<dbReference type="EMBL" id="CP058579">
    <property type="protein sequence ID" value="QLG62684.1"/>
    <property type="molecule type" value="Genomic_DNA"/>
</dbReference>
<gene>
    <name evidence="3" type="ORF">HUG12_13490</name>
</gene>
<keyword evidence="4" id="KW-1185">Reference proteome</keyword>
<protein>
    <submittedName>
        <fullName evidence="3">DUF502 domain-containing protein</fullName>
    </submittedName>
</protein>
<feature type="compositionally biased region" description="Acidic residues" evidence="1">
    <location>
        <begin position="307"/>
        <end position="316"/>
    </location>
</feature>
<feature type="compositionally biased region" description="Basic and acidic residues" evidence="1">
    <location>
        <begin position="400"/>
        <end position="417"/>
    </location>
</feature>
<dbReference type="Pfam" id="PF04367">
    <property type="entry name" value="DUF502"/>
    <property type="match status" value="1"/>
</dbReference>
<feature type="compositionally biased region" description="Basic and acidic residues" evidence="1">
    <location>
        <begin position="243"/>
        <end position="256"/>
    </location>
</feature>
<dbReference type="GeneID" id="56038491"/>
<dbReference type="KEGG" id="halu:HUG12_13490"/>
<organism evidence="3 4">
    <name type="scientific">Halorarum salinum</name>
    <dbReference type="NCBI Taxonomy" id="2743089"/>
    <lineage>
        <taxon>Archaea</taxon>
        <taxon>Methanobacteriati</taxon>
        <taxon>Methanobacteriota</taxon>
        <taxon>Stenosarchaea group</taxon>
        <taxon>Halobacteria</taxon>
        <taxon>Halobacteriales</taxon>
        <taxon>Haloferacaceae</taxon>
        <taxon>Halorarum</taxon>
    </lineage>
</organism>
<evidence type="ECO:0000256" key="1">
    <source>
        <dbReference type="SAM" id="MobiDB-lite"/>
    </source>
</evidence>
<evidence type="ECO:0000313" key="4">
    <source>
        <dbReference type="Proteomes" id="UP000509626"/>
    </source>
</evidence>
<dbReference type="OrthoDB" id="51558at2157"/>
<keyword evidence="2" id="KW-1133">Transmembrane helix</keyword>
<feature type="transmembrane region" description="Helical" evidence="2">
    <location>
        <begin position="21"/>
        <end position="47"/>
    </location>
</feature>
<proteinExistence type="predicted"/>
<feature type="transmembrane region" description="Helical" evidence="2">
    <location>
        <begin position="86"/>
        <end position="103"/>
    </location>
</feature>
<dbReference type="InterPro" id="IPR007462">
    <property type="entry name" value="COV1-like"/>
</dbReference>
<dbReference type="RefSeq" id="WP_179269269.1">
    <property type="nucleotide sequence ID" value="NZ_CP058579.1"/>
</dbReference>
<name>A0A7D5QI40_9EURY</name>
<dbReference type="AlphaFoldDB" id="A0A7D5QI40"/>
<keyword evidence="2" id="KW-0472">Membrane</keyword>
<evidence type="ECO:0000313" key="3">
    <source>
        <dbReference type="EMBL" id="QLG62684.1"/>
    </source>
</evidence>
<feature type="compositionally biased region" description="Acidic residues" evidence="1">
    <location>
        <begin position="389"/>
        <end position="399"/>
    </location>
</feature>
<dbReference type="Proteomes" id="UP000509626">
    <property type="component" value="Chromosome"/>
</dbReference>
<sequence length="417" mass="44905">MQGDWSARTVGRSVRTTFRGAFVTGVAVIVPLVITAVVLAVAGRYVYTYLDLFSTVVLRLHREAGVGLPVGNLGFVTVSRERVVELLTPVVLLSLIFVVGLFVNSTRFGGIAIDYFDAGIAAIPAVGSVYESFRRMSDVMLEDDTQNFRDVKLVEFPHEGAYTLGFVTTETPEALRVPAGHERMLTLFLPLAPNPVMGGHLVHMPAGKVKDVDMTVEEGIRAIVTSGVAVSGGRPGSGGLSESELRELSAVEHADQQLDPDLDSPDLRRGDDLDADRDEEWDRHVSPERSTTPADVARRTRTQRGDPDDDVDELADAEQPYSLYGREESSVTPAREAGRYDAETDAAEEQPAAAADRDPELRDRPDRPPAEAAGRSDSDGAGGGTPPEEVTDGSDLDGDEATKRESGDRSDGGSNER</sequence>
<dbReference type="PANTHER" id="PTHR31876">
    <property type="entry name" value="COV-LIKE PROTEIN 1"/>
    <property type="match status" value="1"/>
</dbReference>